<comment type="caution">
    <text evidence="4">The sequence shown here is derived from an EMBL/GenBank/DDBJ whole genome shotgun (WGS) entry which is preliminary data.</text>
</comment>
<keyword evidence="5" id="KW-1185">Reference proteome</keyword>
<evidence type="ECO:0000256" key="1">
    <source>
        <dbReference type="ARBA" id="ARBA00007430"/>
    </source>
</evidence>
<keyword evidence="2" id="KW-0472">Membrane</keyword>
<dbReference type="SUPFAM" id="SSF53335">
    <property type="entry name" value="S-adenosyl-L-methionine-dependent methyltransferases"/>
    <property type="match status" value="1"/>
</dbReference>
<feature type="transmembrane region" description="Helical" evidence="2">
    <location>
        <begin position="80"/>
        <end position="98"/>
    </location>
</feature>
<dbReference type="SUPFAM" id="SSF51735">
    <property type="entry name" value="NAD(P)-binding Rossmann-fold domains"/>
    <property type="match status" value="1"/>
</dbReference>
<evidence type="ECO:0000313" key="4">
    <source>
        <dbReference type="EMBL" id="RUO19607.1"/>
    </source>
</evidence>
<feature type="transmembrane region" description="Helical" evidence="2">
    <location>
        <begin position="110"/>
        <end position="129"/>
    </location>
</feature>
<evidence type="ECO:0000256" key="2">
    <source>
        <dbReference type="SAM" id="Phobius"/>
    </source>
</evidence>
<dbReference type="PANTHER" id="PTHR43318">
    <property type="entry name" value="UDP-N-ACETYLGLUCOSAMINE 4,6-DEHYDRATASE"/>
    <property type="match status" value="1"/>
</dbReference>
<feature type="domain" description="Polysaccharide biosynthesis protein CapD-like" evidence="3">
    <location>
        <begin position="281"/>
        <end position="580"/>
    </location>
</feature>
<comment type="similarity">
    <text evidence="1">Belongs to the polysaccharide synthase family.</text>
</comment>
<name>A0A432VT93_9GAMM</name>
<dbReference type="InterPro" id="IPR003869">
    <property type="entry name" value="Polysac_CapD-like"/>
</dbReference>
<dbReference type="Proteomes" id="UP000288395">
    <property type="component" value="Unassembled WGS sequence"/>
</dbReference>
<keyword evidence="2" id="KW-0812">Transmembrane</keyword>
<feature type="transmembrane region" description="Helical" evidence="2">
    <location>
        <begin position="48"/>
        <end position="68"/>
    </location>
</feature>
<evidence type="ECO:0000313" key="5">
    <source>
        <dbReference type="Proteomes" id="UP000288395"/>
    </source>
</evidence>
<dbReference type="InterPro" id="IPR036291">
    <property type="entry name" value="NAD(P)-bd_dom_sf"/>
</dbReference>
<gene>
    <name evidence="4" type="ORF">CWE08_09245</name>
</gene>
<proteinExistence type="inferred from homology"/>
<dbReference type="OrthoDB" id="9803111at2"/>
<dbReference type="RefSeq" id="WP_126767701.1">
    <property type="nucleotide sequence ID" value="NZ_PIPJ01000007.1"/>
</dbReference>
<dbReference type="Pfam" id="PF02719">
    <property type="entry name" value="Polysacc_synt_2"/>
    <property type="match status" value="1"/>
</dbReference>
<dbReference type="EMBL" id="PIPJ01000007">
    <property type="protein sequence ID" value="RUO19607.1"/>
    <property type="molecule type" value="Genomic_DNA"/>
</dbReference>
<dbReference type="InterPro" id="IPR051203">
    <property type="entry name" value="Polysaccharide_Synthase-Rel"/>
</dbReference>
<sequence length="633" mass="69966">MIDKLLNLPRAVKNIIALVLDVSFLLFALWFALSTRFETFYIPPDWRVWAASGITMATSIIVFQRLGLYRAIVRYIGYRALLAVWLGVTFSAAALLFMRELLNANIPASAILNYGLIALLLIGGSRLLLRASVQRGNNRGERQPVLIYGAGASGRQLVQALQNGGEFKPVAFIDDDTTLHRSSMLGLTVHCPNDIQSLIESKRVVRVLLAMPSASLSERKAVLERLEPLAVQVLTIPGMADLVSGRQIDTLEEVRVEDLLGRDPVPPRDHLMDRNLRGKVVLVTGAGGSIGSELCRQILRYGPKTLVLYELSEYSLYAIEQDLQAIAARENITGVNIVPIMGTVQRRNRVEAVMRAFKVQTVYHAAAYKHVPMVEYNIVEAVRNNVFGTWHTAEAAISAGVESFVLVSTDKAVRPTNVMGATKRMAELVLQGLSKRQDWTCFCMVRFGNVLGSSGSVVPKFREQIKAGGPLTVTDPEITRYFMTIPEAAQLVIQAGAMSCNGSGTGGEVFVLDMGEPVRIENLARKLIRLMGKSVKDANNPYGDIEIAYSGLRPGEKLYEELLIGEDVRETDHPRIMTANESYLSWLELLPLLESLDEDCHNFHIDAVHQALRNAPLDFTPNDGISDLVWNAR</sequence>
<feature type="transmembrane region" description="Helical" evidence="2">
    <location>
        <begin position="12"/>
        <end position="33"/>
    </location>
</feature>
<accession>A0A432VT93</accession>
<keyword evidence="2" id="KW-1133">Transmembrane helix</keyword>
<dbReference type="InterPro" id="IPR029063">
    <property type="entry name" value="SAM-dependent_MTases_sf"/>
</dbReference>
<dbReference type="Pfam" id="PF13727">
    <property type="entry name" value="CoA_binding_3"/>
    <property type="match status" value="1"/>
</dbReference>
<reference evidence="5" key="1">
    <citation type="journal article" date="2018" name="Front. Microbiol.">
        <title>Genome-Based Analysis Reveals the Taxonomy and Diversity of the Family Idiomarinaceae.</title>
        <authorList>
            <person name="Liu Y."/>
            <person name="Lai Q."/>
            <person name="Shao Z."/>
        </authorList>
    </citation>
    <scope>NUCLEOTIDE SEQUENCE [LARGE SCALE GENOMIC DNA]</scope>
    <source>
        <strain evidence="5">GBPy7</strain>
    </source>
</reference>
<dbReference type="AlphaFoldDB" id="A0A432VT93"/>
<dbReference type="CDD" id="cd05237">
    <property type="entry name" value="UDP_invert_4-6DH_SDR_e"/>
    <property type="match status" value="1"/>
</dbReference>
<evidence type="ECO:0000259" key="3">
    <source>
        <dbReference type="Pfam" id="PF02719"/>
    </source>
</evidence>
<dbReference type="Gene3D" id="3.40.50.720">
    <property type="entry name" value="NAD(P)-binding Rossmann-like Domain"/>
    <property type="match status" value="2"/>
</dbReference>
<organism evidence="4 5">
    <name type="scientific">Aliidiomarina iranensis</name>
    <dbReference type="NCBI Taxonomy" id="1434071"/>
    <lineage>
        <taxon>Bacteria</taxon>
        <taxon>Pseudomonadati</taxon>
        <taxon>Pseudomonadota</taxon>
        <taxon>Gammaproteobacteria</taxon>
        <taxon>Alteromonadales</taxon>
        <taxon>Idiomarinaceae</taxon>
        <taxon>Aliidiomarina</taxon>
    </lineage>
</organism>
<protein>
    <submittedName>
        <fullName evidence="4">Nucleoside-diphosphate sugar epimerase</fullName>
    </submittedName>
</protein>
<dbReference type="PANTHER" id="PTHR43318:SF1">
    <property type="entry name" value="POLYSACCHARIDE BIOSYNTHESIS PROTEIN EPSC-RELATED"/>
    <property type="match status" value="1"/>
</dbReference>